<feature type="region of interest" description="Disordered" evidence="1">
    <location>
        <begin position="116"/>
        <end position="139"/>
    </location>
</feature>
<sequence length="952" mass="104048">MAASIQHDEHEKHIIAYPSESATSGVSAVPTEASTFIGSGEPSWLEAARGQSELSMAMTMAEAIEDEHEHGWERKEMLTDLANHETRGSFGEFITSSTSSNIDGAVVEADFKERQYPETDQVSGRCPDYSSEEAHFLQQSDGEANQPLKLETDSPHMSFKLPLAEEAQFRSAGNDLDELDSHLTPPDSTTLGYDESNLPEAKLESSIPDESTYFPNSLGVSTAIEAHAESGTQPLEAEMRATEGGELEEIRVAECNQMMPEAICDEAKLDTNYPAGLDLVGYREEQPVIMRTEDPTALGLVGSVLDDTTTDSGSVKSTSWQQENQITPPFSHLHYDLPETEVVSSLSVDQADLLYDENQKAGDNPLVNEPEYWKPADAMGYASQKASLIGFPESDYCQQVVSRPADSDSFHHTKAGIDEASLAGEPRRCDTLLDSSVGACELEEDDRSVEEALTCIADSSSPSLGHFDADVACTEQEHDYCPIQNSQHYHSHEERGDTVELIACGEIRHQFEADLDQENEYSASAGLSTCGHLSNPRGDVEVCDENDVTTDYTLNAGHDAEFSGNLVASTDQLLDQPHDLKELHDNNTLACRTSGYNNFKHEDSNPIEPNDEEEEQPLASIVVADFPKYTTPVTSEGSDFLSSIPTESGKSPVHTLESECVGPPRSDSPVNLCLVGDSESDVILQPTKNHNDMGNIDTIHDVTDWPVGLKPAPNGVHTNGTHEMSHEYFGYENDTSNSSVVSQNDLEEDASAGHKSEWLNNQGCHPVTIVHPPITFSHFKPNVSLYTPPAIEGLHDSSSAPPHSDLQRCHQTTLDGVYHQYLSNASTGPTNYVAQSGVDGLAECSSDVDEVSCDQQNSLVRRVEETDCLEAEDTQMHRMLDKYFPEVTEQNGDSRQRFVDIEFTGTKEGQTDEPQVETDLSTESSAYVATRTSNGVCHSDGIDRIDKDSLSG</sequence>
<feature type="region of interest" description="Disordered" evidence="1">
    <location>
        <begin position="730"/>
        <end position="753"/>
    </location>
</feature>
<dbReference type="AlphaFoldDB" id="A0A3S5ANS6"/>
<feature type="region of interest" description="Disordered" evidence="1">
    <location>
        <begin position="634"/>
        <end position="653"/>
    </location>
</feature>
<feature type="region of interest" description="Disordered" evidence="1">
    <location>
        <begin position="906"/>
        <end position="925"/>
    </location>
</feature>
<accession>A0A3S5ANS6</accession>
<comment type="caution">
    <text evidence="2">The sequence shown here is derived from an EMBL/GenBank/DDBJ whole genome shotgun (WGS) entry which is preliminary data.</text>
</comment>
<organism evidence="2 3">
    <name type="scientific">Protopolystoma xenopodis</name>
    <dbReference type="NCBI Taxonomy" id="117903"/>
    <lineage>
        <taxon>Eukaryota</taxon>
        <taxon>Metazoa</taxon>
        <taxon>Spiralia</taxon>
        <taxon>Lophotrochozoa</taxon>
        <taxon>Platyhelminthes</taxon>
        <taxon>Monogenea</taxon>
        <taxon>Polyopisthocotylea</taxon>
        <taxon>Polystomatidea</taxon>
        <taxon>Polystomatidae</taxon>
        <taxon>Protopolystoma</taxon>
    </lineage>
</organism>
<protein>
    <submittedName>
        <fullName evidence="2">Uncharacterized protein</fullName>
    </submittedName>
</protein>
<keyword evidence="3" id="KW-1185">Reference proteome</keyword>
<evidence type="ECO:0000313" key="2">
    <source>
        <dbReference type="EMBL" id="VEL34093.1"/>
    </source>
</evidence>
<feature type="compositionally biased region" description="Polar residues" evidence="1">
    <location>
        <begin position="634"/>
        <end position="649"/>
    </location>
</feature>
<feature type="region of interest" description="Disordered" evidence="1">
    <location>
        <begin position="176"/>
        <end position="195"/>
    </location>
</feature>
<dbReference type="Proteomes" id="UP000784294">
    <property type="component" value="Unassembled WGS sequence"/>
</dbReference>
<reference evidence="2" key="1">
    <citation type="submission" date="2018-11" db="EMBL/GenBank/DDBJ databases">
        <authorList>
            <consortium name="Pathogen Informatics"/>
        </authorList>
    </citation>
    <scope>NUCLEOTIDE SEQUENCE</scope>
</reference>
<feature type="compositionally biased region" description="Polar residues" evidence="1">
    <location>
        <begin position="733"/>
        <end position="744"/>
    </location>
</feature>
<gene>
    <name evidence="2" type="ORF">PXEA_LOCUS27533</name>
</gene>
<proteinExistence type="predicted"/>
<evidence type="ECO:0000313" key="3">
    <source>
        <dbReference type="Proteomes" id="UP000784294"/>
    </source>
</evidence>
<name>A0A3S5ANS6_9PLAT</name>
<evidence type="ECO:0000256" key="1">
    <source>
        <dbReference type="SAM" id="MobiDB-lite"/>
    </source>
</evidence>
<dbReference type="EMBL" id="CAAALY010246972">
    <property type="protein sequence ID" value="VEL34093.1"/>
    <property type="molecule type" value="Genomic_DNA"/>
</dbReference>